<dbReference type="InParanoid" id="A0A0V0QG84"/>
<comment type="caution">
    <text evidence="2">The sequence shown here is derived from an EMBL/GenBank/DDBJ whole genome shotgun (WGS) entry which is preliminary data.</text>
</comment>
<evidence type="ECO:0000313" key="3">
    <source>
        <dbReference type="Proteomes" id="UP000054937"/>
    </source>
</evidence>
<name>A0A0V0QG84_PSEPJ</name>
<keyword evidence="1" id="KW-0175">Coiled coil</keyword>
<sequence>MSIQQGQNQYMLDYLNYIEQMEHLVLKLRKQYESLKNLKRQNKKLFTIYSECESLEEIHDIICQKKQINPKENSFQLNQINQFCDRSNQINNQNQNNFSQNNINNQNQNDNRDIEQESVEDILCYLQEVEIAQEYDGQNKSLKNVFYCSEFKGNSKQEQVKASQKYFLQKQYNSESGKNIFDNTYTDIQEEEEDQQCLSISKKLMNISDSLTSYQKSNFAKNNINISDFQIDEIQKEKQNAKQFQQKIKLNNKNNNYKQIKNENEQYMNEILMNQQQQQQQNKTVNQNLNQSKLITQNNNDEYQQQTNSLNLNKSDDVLNTEELFKNRVGNVLFGKYQEILKYIATNSRSSYSSTDSSNKLEYVQQTIEKQIIDGKQFQQDNFNPLETNLCESETGYIIPRKTSIKILNDEYVNIIQDSYLQENLLEQLNENYQNNKNIQFNQKYQKQEVQNLLQVYCEQQYQLHECKQSIQRNREFKNSNDDYQEKISIQIPQLMEVNSFKKFSF</sequence>
<dbReference type="EMBL" id="LDAU01000173">
    <property type="protein sequence ID" value="KRX01230.1"/>
    <property type="molecule type" value="Genomic_DNA"/>
</dbReference>
<evidence type="ECO:0000313" key="2">
    <source>
        <dbReference type="EMBL" id="KRX01230.1"/>
    </source>
</evidence>
<proteinExistence type="predicted"/>
<feature type="coiled-coil region" evidence="1">
    <location>
        <begin position="234"/>
        <end position="306"/>
    </location>
</feature>
<gene>
    <name evidence="2" type="ORF">PPERSA_05816</name>
</gene>
<keyword evidence="3" id="KW-1185">Reference proteome</keyword>
<reference evidence="2 3" key="1">
    <citation type="journal article" date="2015" name="Sci. Rep.">
        <title>Genome of the facultative scuticociliatosis pathogen Pseudocohnilembus persalinus provides insight into its virulence through horizontal gene transfer.</title>
        <authorList>
            <person name="Xiong J."/>
            <person name="Wang G."/>
            <person name="Cheng J."/>
            <person name="Tian M."/>
            <person name="Pan X."/>
            <person name="Warren A."/>
            <person name="Jiang C."/>
            <person name="Yuan D."/>
            <person name="Miao W."/>
        </authorList>
    </citation>
    <scope>NUCLEOTIDE SEQUENCE [LARGE SCALE GENOMIC DNA]</scope>
    <source>
        <strain evidence="2">36N120E</strain>
    </source>
</reference>
<organism evidence="2 3">
    <name type="scientific">Pseudocohnilembus persalinus</name>
    <name type="common">Ciliate</name>
    <dbReference type="NCBI Taxonomy" id="266149"/>
    <lineage>
        <taxon>Eukaryota</taxon>
        <taxon>Sar</taxon>
        <taxon>Alveolata</taxon>
        <taxon>Ciliophora</taxon>
        <taxon>Intramacronucleata</taxon>
        <taxon>Oligohymenophorea</taxon>
        <taxon>Scuticociliatia</taxon>
        <taxon>Philasterida</taxon>
        <taxon>Pseudocohnilembidae</taxon>
        <taxon>Pseudocohnilembus</taxon>
    </lineage>
</organism>
<dbReference type="FunCoup" id="A0A0V0QG84">
    <property type="interactions" value="6"/>
</dbReference>
<protein>
    <submittedName>
        <fullName evidence="2">Uncharacterized protein</fullName>
    </submittedName>
</protein>
<accession>A0A0V0QG84</accession>
<dbReference type="Proteomes" id="UP000054937">
    <property type="component" value="Unassembled WGS sequence"/>
</dbReference>
<dbReference type="AlphaFoldDB" id="A0A0V0QG84"/>
<evidence type="ECO:0000256" key="1">
    <source>
        <dbReference type="SAM" id="Coils"/>
    </source>
</evidence>